<reference evidence="13" key="1">
    <citation type="submission" date="2015-10" db="EMBL/GenBank/DDBJ databases">
        <authorList>
            <person name="Manzano-Marin A."/>
            <person name="Manzano-Marin A."/>
        </authorList>
    </citation>
    <scope>NUCLEOTIDE SEQUENCE [LARGE SCALE GENOMIC DNA]</scope>
    <source>
        <strain evidence="13">BTs</strain>
    </source>
</reference>
<keyword evidence="7 8" id="KW-0560">Oxidoreductase</keyword>
<dbReference type="SUPFAM" id="SSF51395">
    <property type="entry name" value="FMN-linked oxidoreductases"/>
    <property type="match status" value="1"/>
</dbReference>
<feature type="binding site" evidence="10">
    <location>
        <begin position="16"/>
        <end position="18"/>
    </location>
    <ligand>
        <name>FMN</name>
        <dbReference type="ChEBI" id="CHEBI:58210"/>
    </ligand>
</feature>
<feature type="domain" description="DUS-like FMN-binding" evidence="11">
    <location>
        <begin position="14"/>
        <end position="314"/>
    </location>
</feature>
<dbReference type="InterPro" id="IPR035587">
    <property type="entry name" value="DUS-like_FMN-bd"/>
</dbReference>
<dbReference type="InterPro" id="IPR004653">
    <property type="entry name" value="DusA"/>
</dbReference>
<dbReference type="GO" id="GO:0050660">
    <property type="term" value="F:flavin adenine dinucleotide binding"/>
    <property type="evidence" value="ECO:0007669"/>
    <property type="project" value="InterPro"/>
</dbReference>
<sequence length="333" mass="39682">MHFQKIKYPYKFSVAPMVKYTDLHCHFFYRQLTKKTLLYTEMLTTNQIIYKFKNKNIQIYPPTALQLAGNNVYDFLICSQWAEKIGFQEININLGCPSKNAKKGNFGIFLMKKPKLVFEIIKNIYHTVSIPISIKIRLGITKKENFEFLKNFIEIVSQKKYCIRFIIHARNADLTLLSTRKNRTIPPLNYLYVYKIKKYFPHLIIVLNGGLKNLRESKLHLKKLNGIMIGREIYKNPLLLTQVDHIFFQNKKNYNILKILNKMMEYTEQQRKYGIAPINIIKHFLNIFNGIYNSKNWKKYICEKIKYTKNLKKLLHHSLKIFPSHIINSLQKY</sequence>
<dbReference type="Gene3D" id="3.20.20.70">
    <property type="entry name" value="Aldolase class I"/>
    <property type="match status" value="1"/>
</dbReference>
<comment type="function">
    <text evidence="8">Catalyzes the synthesis of 5,6-dihydrouridine (D), a modified base found in the D-loop of most tRNAs, via the reduction of the C5-C6 double bond in target uridines.</text>
</comment>
<dbReference type="OrthoDB" id="9783413at2"/>
<keyword evidence="10" id="KW-0547">Nucleotide-binding</keyword>
<name>A0A160SX85_BUCTT</name>
<keyword evidence="1" id="KW-0820">tRNA-binding</keyword>
<evidence type="ECO:0000313" key="13">
    <source>
        <dbReference type="Proteomes" id="UP000243633"/>
    </source>
</evidence>
<gene>
    <name evidence="12" type="primary">dusA</name>
    <name evidence="12" type="ORF">BTSPAZIEG_0380</name>
</gene>
<dbReference type="AlphaFoldDB" id="A0A160SX85"/>
<dbReference type="EMBL" id="LN890285">
    <property type="protein sequence ID" value="CUR53338.1"/>
    <property type="molecule type" value="Genomic_DNA"/>
</dbReference>
<keyword evidence="13" id="KW-1185">Reference proteome</keyword>
<dbReference type="Pfam" id="PF01207">
    <property type="entry name" value="Dus"/>
    <property type="match status" value="1"/>
</dbReference>
<evidence type="ECO:0000256" key="1">
    <source>
        <dbReference type="ARBA" id="ARBA00022555"/>
    </source>
</evidence>
<evidence type="ECO:0000256" key="9">
    <source>
        <dbReference type="PIRSR" id="PIRSR006621-1"/>
    </source>
</evidence>
<feature type="active site" description="Proton donor" evidence="9">
    <location>
        <position position="96"/>
    </location>
</feature>
<dbReference type="Proteomes" id="UP000243633">
    <property type="component" value="Chromosome 1"/>
</dbReference>
<comment type="cofactor">
    <cofactor evidence="8 10">
        <name>FMN</name>
        <dbReference type="ChEBI" id="CHEBI:58210"/>
    </cofactor>
</comment>
<feature type="binding site" evidence="10">
    <location>
        <position position="135"/>
    </location>
    <ligand>
        <name>FMN</name>
        <dbReference type="ChEBI" id="CHEBI:58210"/>
    </ligand>
</feature>
<evidence type="ECO:0000259" key="11">
    <source>
        <dbReference type="Pfam" id="PF01207"/>
    </source>
</evidence>
<dbReference type="CDD" id="cd02801">
    <property type="entry name" value="DUS_like_FMN"/>
    <property type="match status" value="1"/>
</dbReference>
<evidence type="ECO:0000256" key="3">
    <source>
        <dbReference type="ARBA" id="ARBA00022643"/>
    </source>
</evidence>
<evidence type="ECO:0000256" key="8">
    <source>
        <dbReference type="PIRNR" id="PIRNR006621"/>
    </source>
</evidence>
<evidence type="ECO:0000313" key="12">
    <source>
        <dbReference type="EMBL" id="CUR53338.1"/>
    </source>
</evidence>
<feature type="binding site" evidence="10">
    <location>
        <begin position="208"/>
        <end position="210"/>
    </location>
    <ligand>
        <name>FMN</name>
        <dbReference type="ChEBI" id="CHEBI:58210"/>
    </ligand>
</feature>
<dbReference type="STRING" id="98804.BTSPAZIEG_0380"/>
<dbReference type="GO" id="GO:0017150">
    <property type="term" value="F:tRNA dihydrouridine synthase activity"/>
    <property type="evidence" value="ECO:0007669"/>
    <property type="project" value="InterPro"/>
</dbReference>
<proteinExistence type="inferred from homology"/>
<dbReference type="Gene3D" id="1.20.120.1460">
    <property type="match status" value="1"/>
</dbReference>
<feature type="binding site" evidence="10">
    <location>
        <begin position="230"/>
        <end position="231"/>
    </location>
    <ligand>
        <name>FMN</name>
        <dbReference type="ChEBI" id="CHEBI:58210"/>
    </ligand>
</feature>
<evidence type="ECO:0000256" key="10">
    <source>
        <dbReference type="PIRSR" id="PIRSR006621-2"/>
    </source>
</evidence>
<dbReference type="PATRIC" id="fig|98804.3.peg.357"/>
<evidence type="ECO:0000256" key="4">
    <source>
        <dbReference type="ARBA" id="ARBA00022694"/>
    </source>
</evidence>
<keyword evidence="3 8" id="KW-0288">FMN</keyword>
<organism evidence="12 13">
    <name type="scientific">Buchnera aphidicola subsp. Tuberolachnus salignus</name>
    <dbReference type="NCBI Taxonomy" id="98804"/>
    <lineage>
        <taxon>Bacteria</taxon>
        <taxon>Pseudomonadati</taxon>
        <taxon>Pseudomonadota</taxon>
        <taxon>Gammaproteobacteria</taxon>
        <taxon>Enterobacterales</taxon>
        <taxon>Erwiniaceae</taxon>
        <taxon>Buchnera</taxon>
    </lineage>
</organism>
<keyword evidence="4 8" id="KW-0819">tRNA processing</keyword>
<dbReference type="RefSeq" id="WP_075472921.1">
    <property type="nucleotide sequence ID" value="NZ_LN890285.1"/>
</dbReference>
<dbReference type="NCBIfam" id="NF008774">
    <property type="entry name" value="PRK11815.1"/>
    <property type="match status" value="1"/>
</dbReference>
<evidence type="ECO:0000256" key="7">
    <source>
        <dbReference type="ARBA" id="ARBA00023002"/>
    </source>
</evidence>
<feature type="binding site" evidence="10">
    <location>
        <position position="66"/>
    </location>
    <ligand>
        <name>FMN</name>
        <dbReference type="ChEBI" id="CHEBI:58210"/>
    </ligand>
</feature>
<keyword evidence="6" id="KW-0694">RNA-binding</keyword>
<dbReference type="PANTHER" id="PTHR42907:SF1">
    <property type="entry name" value="FMN-LINKED OXIDOREDUCTASES SUPERFAMILY PROTEIN"/>
    <property type="match status" value="1"/>
</dbReference>
<protein>
    <recommendedName>
        <fullName evidence="8">tRNA-dihydrouridine synthase</fullName>
        <ecNumber evidence="8">1.3.1.-</ecNumber>
    </recommendedName>
</protein>
<keyword evidence="2 8" id="KW-0285">Flavoprotein</keyword>
<accession>A0A160SX85</accession>
<dbReference type="InterPro" id="IPR013785">
    <property type="entry name" value="Aldolase_TIM"/>
</dbReference>
<dbReference type="InterPro" id="IPR001269">
    <property type="entry name" value="DUS_fam"/>
</dbReference>
<dbReference type="EC" id="1.3.1.-" evidence="8"/>
<evidence type="ECO:0000256" key="2">
    <source>
        <dbReference type="ARBA" id="ARBA00022630"/>
    </source>
</evidence>
<dbReference type="PIRSF" id="PIRSF006621">
    <property type="entry name" value="Dus"/>
    <property type="match status" value="1"/>
</dbReference>
<dbReference type="GO" id="GO:0000049">
    <property type="term" value="F:tRNA binding"/>
    <property type="evidence" value="ECO:0007669"/>
    <property type="project" value="UniProtKB-KW"/>
</dbReference>
<evidence type="ECO:0000256" key="6">
    <source>
        <dbReference type="ARBA" id="ARBA00022884"/>
    </source>
</evidence>
<evidence type="ECO:0000256" key="5">
    <source>
        <dbReference type="ARBA" id="ARBA00022857"/>
    </source>
</evidence>
<comment type="similarity">
    <text evidence="8">Belongs to the dus family.</text>
</comment>
<feature type="binding site" evidence="10">
    <location>
        <position position="168"/>
    </location>
    <ligand>
        <name>FMN</name>
        <dbReference type="ChEBI" id="CHEBI:58210"/>
    </ligand>
</feature>
<keyword evidence="5" id="KW-0521">NADP</keyword>
<dbReference type="PANTHER" id="PTHR42907">
    <property type="entry name" value="FMN-LINKED OXIDOREDUCTASES SUPERFAMILY PROTEIN"/>
    <property type="match status" value="1"/>
</dbReference>